<dbReference type="AlphaFoldDB" id="A0A8D8USF2"/>
<name>A0A8D8USF2_9HEMI</name>
<evidence type="ECO:0000256" key="6">
    <source>
        <dbReference type="ARBA" id="ARBA00023034"/>
    </source>
</evidence>
<comment type="subcellular location">
    <subcellularLocation>
        <location evidence="1 9">Golgi apparatus membrane</location>
        <topology evidence="1 9">Peripheral membrane protein</topology>
    </subcellularLocation>
</comment>
<dbReference type="InterPro" id="IPR016632">
    <property type="entry name" value="COG8_Metazoal_Plant"/>
</dbReference>
<evidence type="ECO:0000256" key="2">
    <source>
        <dbReference type="ARBA" id="ARBA00006419"/>
    </source>
</evidence>
<evidence type="ECO:0000313" key="10">
    <source>
        <dbReference type="EMBL" id="CAG6712450.1"/>
    </source>
</evidence>
<dbReference type="GO" id="GO:0006891">
    <property type="term" value="P:intra-Golgi vesicle-mediated transport"/>
    <property type="evidence" value="ECO:0007669"/>
    <property type="project" value="TreeGrafter"/>
</dbReference>
<dbReference type="SUPFAM" id="SSF74788">
    <property type="entry name" value="Cullin repeat-like"/>
    <property type="match status" value="1"/>
</dbReference>
<sequence length="530" mass="60203">MEEESNSLICKLFPLGIPDDWKNSPEFHSYVQKLGSNGVEHLNKEVDHLADEKSTVLNQTRELAFSNYKTFIRTAECAREISSKFESTEHQISSLRTKLPAFGTECEQFSQVSSGIRTRRRLNTLTLTLNAQLLQLLELPQLMDSCIRAGLYEDALRLANYVKKLERRHGDIPIILSVVEDVEKSWVCLMYQLLLHLKSDLQLTKCLKVVGYLRRMQLFSEAELRLKFLQARDSFFQSILQSIPTQDANEHLSKVIELSRTHLFSIVSQYRAVFSDDETSPNELDHFEGTHFFAWINEKVLDFLATVQKDLPLCPPSSLDSLLEQSLYFGLSLSRVGCDFRGLVAPIFIRTISGHFAEAMDKADAKLERDMEKFTLPSVTSEGGRSARSEIQEQAPNELLDYYIFADYCNSILGTFNDLRLCAPLSLVDTVTSRLQTSLCSATQLLSLFQRQEQQALSPGEKQSLARLCGVIAHKLVPHVQKCLHVLFKPDDLAEYFGVDRSQLEKEGLGYLNQSAIIEPISQIPRFSTE</sequence>
<evidence type="ECO:0000256" key="7">
    <source>
        <dbReference type="ARBA" id="ARBA00023136"/>
    </source>
</evidence>
<evidence type="ECO:0000256" key="9">
    <source>
        <dbReference type="PIRNR" id="PIRNR015415"/>
    </source>
</evidence>
<comment type="subunit">
    <text evidence="9">Component of the conserved oligomeric Golgi complex which is composed of eight different subunits and is required for normal Golgi morphology and localization.</text>
</comment>
<dbReference type="InterPro" id="IPR007255">
    <property type="entry name" value="COG8"/>
</dbReference>
<dbReference type="PIRSF" id="PIRSF015415">
    <property type="entry name" value="COG8"/>
    <property type="match status" value="1"/>
</dbReference>
<dbReference type="Pfam" id="PF04124">
    <property type="entry name" value="Dor1"/>
    <property type="match status" value="1"/>
</dbReference>
<accession>A0A8D8USF2</accession>
<protein>
    <recommendedName>
        <fullName evidence="3 9">Conserved oligomeric Golgi complex subunit 8</fullName>
        <shortName evidence="9">COG complex subunit 8</shortName>
    </recommendedName>
    <alternativeName>
        <fullName evidence="8 9">Component of oligomeric Golgi complex 8</fullName>
    </alternativeName>
</protein>
<keyword evidence="6 9" id="KW-0333">Golgi apparatus</keyword>
<keyword evidence="4 9" id="KW-0813">Transport</keyword>
<dbReference type="GO" id="GO:0000139">
    <property type="term" value="C:Golgi membrane"/>
    <property type="evidence" value="ECO:0007669"/>
    <property type="project" value="UniProtKB-SubCell"/>
</dbReference>
<evidence type="ECO:0000256" key="1">
    <source>
        <dbReference type="ARBA" id="ARBA00004395"/>
    </source>
</evidence>
<dbReference type="EMBL" id="HBUF01349333">
    <property type="protein sequence ID" value="CAG6712450.1"/>
    <property type="molecule type" value="Transcribed_RNA"/>
</dbReference>
<organism evidence="10">
    <name type="scientific">Cacopsylla melanoneura</name>
    <dbReference type="NCBI Taxonomy" id="428564"/>
    <lineage>
        <taxon>Eukaryota</taxon>
        <taxon>Metazoa</taxon>
        <taxon>Ecdysozoa</taxon>
        <taxon>Arthropoda</taxon>
        <taxon>Hexapoda</taxon>
        <taxon>Insecta</taxon>
        <taxon>Pterygota</taxon>
        <taxon>Neoptera</taxon>
        <taxon>Paraneoptera</taxon>
        <taxon>Hemiptera</taxon>
        <taxon>Sternorrhyncha</taxon>
        <taxon>Psylloidea</taxon>
        <taxon>Psyllidae</taxon>
        <taxon>Psyllinae</taxon>
        <taxon>Cacopsylla</taxon>
    </lineage>
</organism>
<dbReference type="InterPro" id="IPR016159">
    <property type="entry name" value="Cullin_repeat-like_dom_sf"/>
</dbReference>
<dbReference type="GO" id="GO:0015031">
    <property type="term" value="P:protein transport"/>
    <property type="evidence" value="ECO:0007669"/>
    <property type="project" value="UniProtKB-UniRule"/>
</dbReference>
<evidence type="ECO:0000256" key="4">
    <source>
        <dbReference type="ARBA" id="ARBA00022448"/>
    </source>
</evidence>
<evidence type="ECO:0000256" key="8">
    <source>
        <dbReference type="ARBA" id="ARBA00031347"/>
    </source>
</evidence>
<proteinExistence type="inferred from homology"/>
<comment type="similarity">
    <text evidence="2 9">Belongs to the COG8 family.</text>
</comment>
<dbReference type="PANTHER" id="PTHR21311:SF0">
    <property type="entry name" value="CONSERVED OLIGOMERIC GOLGI COMPLEX SUBUNIT 8"/>
    <property type="match status" value="1"/>
</dbReference>
<reference evidence="10" key="1">
    <citation type="submission" date="2021-05" db="EMBL/GenBank/DDBJ databases">
        <authorList>
            <person name="Alioto T."/>
            <person name="Alioto T."/>
            <person name="Gomez Garrido J."/>
        </authorList>
    </citation>
    <scope>NUCLEOTIDE SEQUENCE</scope>
</reference>
<evidence type="ECO:0000256" key="3">
    <source>
        <dbReference type="ARBA" id="ARBA00020983"/>
    </source>
</evidence>
<keyword evidence="5 9" id="KW-0653">Protein transport</keyword>
<evidence type="ECO:0000256" key="5">
    <source>
        <dbReference type="ARBA" id="ARBA00022927"/>
    </source>
</evidence>
<keyword evidence="7 9" id="KW-0472">Membrane</keyword>
<dbReference type="PANTHER" id="PTHR21311">
    <property type="entry name" value="CONSERVED OLIGOMERIC GOLGI COMPLEX COMPONENT 8"/>
    <property type="match status" value="1"/>
</dbReference>
<dbReference type="GO" id="GO:0017119">
    <property type="term" value="C:Golgi transport complex"/>
    <property type="evidence" value="ECO:0007669"/>
    <property type="project" value="UniProtKB-UniRule"/>
</dbReference>